<evidence type="ECO:0000313" key="6">
    <source>
        <dbReference type="EMBL" id="KAF4409536.1"/>
    </source>
</evidence>
<reference evidence="6 7" key="1">
    <citation type="submission" date="2019-10" db="EMBL/GenBank/DDBJ databases">
        <title>Streptomyces tenebrisbrunneis sp.nov., an endogenous actinomycete isolated from of Lycium ruthenicum.</title>
        <authorList>
            <person name="Ma L."/>
        </authorList>
    </citation>
    <scope>NUCLEOTIDE SEQUENCE [LARGE SCALE GENOMIC DNA]</scope>
    <source>
        <strain evidence="6 7">TRM 66187</strain>
    </source>
</reference>
<accession>A0ABQ7FP42</accession>
<feature type="compositionally biased region" description="Gly residues" evidence="4">
    <location>
        <begin position="19"/>
        <end position="29"/>
    </location>
</feature>
<feature type="transmembrane region" description="Helical" evidence="5">
    <location>
        <begin position="324"/>
        <end position="347"/>
    </location>
</feature>
<dbReference type="RefSeq" id="WP_170315807.1">
    <property type="nucleotide sequence ID" value="NZ_WHPN01000207.1"/>
</dbReference>
<dbReference type="InterPro" id="IPR011990">
    <property type="entry name" value="TPR-like_helical_dom_sf"/>
</dbReference>
<dbReference type="PROSITE" id="PS50005">
    <property type="entry name" value="TPR"/>
    <property type="match status" value="1"/>
</dbReference>
<feature type="transmembrane region" description="Helical" evidence="5">
    <location>
        <begin position="284"/>
        <end position="303"/>
    </location>
</feature>
<dbReference type="InterPro" id="IPR019734">
    <property type="entry name" value="TPR_rpt"/>
</dbReference>
<keyword evidence="7" id="KW-1185">Reference proteome</keyword>
<dbReference type="EMBL" id="WHPN01000207">
    <property type="protein sequence ID" value="KAF4409536.1"/>
    <property type="molecule type" value="Genomic_DNA"/>
</dbReference>
<proteinExistence type="predicted"/>
<keyword evidence="5" id="KW-1133">Transmembrane helix</keyword>
<evidence type="ECO:0000313" key="7">
    <source>
        <dbReference type="Proteomes" id="UP000621266"/>
    </source>
</evidence>
<evidence type="ECO:0000256" key="2">
    <source>
        <dbReference type="ARBA" id="ARBA00022803"/>
    </source>
</evidence>
<comment type="caution">
    <text evidence="6">The sequence shown here is derived from an EMBL/GenBank/DDBJ whole genome shotgun (WGS) entry which is preliminary data.</text>
</comment>
<evidence type="ECO:0000256" key="3">
    <source>
        <dbReference type="PROSITE-ProRule" id="PRU00339"/>
    </source>
</evidence>
<feature type="transmembrane region" description="Helical" evidence="5">
    <location>
        <begin position="353"/>
        <end position="373"/>
    </location>
</feature>
<dbReference type="InterPro" id="IPR050498">
    <property type="entry name" value="Ycf3"/>
</dbReference>
<evidence type="ECO:0000256" key="5">
    <source>
        <dbReference type="SAM" id="Phobius"/>
    </source>
</evidence>
<keyword evidence="2 3" id="KW-0802">TPR repeat</keyword>
<evidence type="ECO:0000256" key="4">
    <source>
        <dbReference type="SAM" id="MobiDB-lite"/>
    </source>
</evidence>
<sequence>MTVPAGGPAGGPARAPAGGAPGRDPGGGLLERAEALLGLGRDEQAGELFARIVADDPGNAPAWTGLARTRLRTGDLPGGLRAAEEALRADPSYAHALLIRGGILAALGRTDEALASLREGVRLVPQAPEAHLALARGLAAAPGGIPEAYDVANHAVRLAPQEASAHFLVGALAHRTGRRDIAEQAYTEALRLDPEHTDARNNLSVLHMNRRFGGRRRFGLALEGFADVAATDLTDRTARYNLEAMLFTVVARARWLGLLCLFTGMTGALASGAGQGSPPHPGDLLPRLVTIGVIALYWALWALRVRHRVPRRLRRPLLILARSCAPVVWTAGAVALLAAASVCVVAVPWSDPAFLGAVLAPSAWLMVIMYWTARWSLRRRRPPE</sequence>
<evidence type="ECO:0000256" key="1">
    <source>
        <dbReference type="ARBA" id="ARBA00022737"/>
    </source>
</evidence>
<gene>
    <name evidence="6" type="ORF">GCU69_08560</name>
</gene>
<keyword evidence="5" id="KW-0812">Transmembrane</keyword>
<dbReference type="Gene3D" id="1.25.40.10">
    <property type="entry name" value="Tetratricopeptide repeat domain"/>
    <property type="match status" value="1"/>
</dbReference>
<dbReference type="PANTHER" id="PTHR44858">
    <property type="entry name" value="TETRATRICOPEPTIDE REPEAT PROTEIN 6"/>
    <property type="match status" value="1"/>
</dbReference>
<feature type="region of interest" description="Disordered" evidence="4">
    <location>
        <begin position="1"/>
        <end position="29"/>
    </location>
</feature>
<feature type="repeat" description="TPR" evidence="3">
    <location>
        <begin position="163"/>
        <end position="196"/>
    </location>
</feature>
<dbReference type="PANTHER" id="PTHR44858:SF1">
    <property type="entry name" value="UDP-N-ACETYLGLUCOSAMINE--PEPTIDE N-ACETYLGLUCOSAMINYLTRANSFERASE SPINDLY-RELATED"/>
    <property type="match status" value="1"/>
</dbReference>
<feature type="transmembrane region" description="Helical" evidence="5">
    <location>
        <begin position="255"/>
        <end position="272"/>
    </location>
</feature>
<organism evidence="6 7">
    <name type="scientific">Streptomyces lycii</name>
    <dbReference type="NCBI Taxonomy" id="2654337"/>
    <lineage>
        <taxon>Bacteria</taxon>
        <taxon>Bacillati</taxon>
        <taxon>Actinomycetota</taxon>
        <taxon>Actinomycetes</taxon>
        <taxon>Kitasatosporales</taxon>
        <taxon>Streptomycetaceae</taxon>
        <taxon>Streptomyces</taxon>
    </lineage>
</organism>
<dbReference type="Pfam" id="PF13432">
    <property type="entry name" value="TPR_16"/>
    <property type="match status" value="2"/>
</dbReference>
<protein>
    <submittedName>
        <fullName evidence="6">Tetratricopeptide repeat protein</fullName>
    </submittedName>
</protein>
<name>A0ABQ7FP42_9ACTN</name>
<dbReference type="SMART" id="SM00028">
    <property type="entry name" value="TPR"/>
    <property type="match status" value="3"/>
</dbReference>
<feature type="compositionally biased region" description="Low complexity" evidence="4">
    <location>
        <begin position="1"/>
        <end position="18"/>
    </location>
</feature>
<dbReference type="Proteomes" id="UP000621266">
    <property type="component" value="Unassembled WGS sequence"/>
</dbReference>
<dbReference type="SUPFAM" id="SSF48452">
    <property type="entry name" value="TPR-like"/>
    <property type="match status" value="1"/>
</dbReference>
<keyword evidence="1" id="KW-0677">Repeat</keyword>
<keyword evidence="5" id="KW-0472">Membrane</keyword>